<dbReference type="GO" id="GO:0072344">
    <property type="term" value="P:rescue of stalled ribosome"/>
    <property type="evidence" value="ECO:0007669"/>
    <property type="project" value="UniProtKB-UniRule"/>
</dbReference>
<feature type="binding site" evidence="7">
    <location>
        <position position="15"/>
    </location>
    <ligand>
        <name>tRNA</name>
        <dbReference type="ChEBI" id="CHEBI:17843"/>
    </ligand>
</feature>
<evidence type="ECO:0000256" key="8">
    <source>
        <dbReference type="RuleBase" id="RU000673"/>
    </source>
</evidence>
<dbReference type="PANTHER" id="PTHR17224">
    <property type="entry name" value="PEPTIDYL-TRNA HYDROLASE"/>
    <property type="match status" value="1"/>
</dbReference>
<dbReference type="NCBIfam" id="TIGR00447">
    <property type="entry name" value="pth"/>
    <property type="match status" value="1"/>
</dbReference>
<feature type="binding site" evidence="7">
    <location>
        <position position="112"/>
    </location>
    <ligand>
        <name>tRNA</name>
        <dbReference type="ChEBI" id="CHEBI:17843"/>
    </ligand>
</feature>
<dbReference type="HAMAP" id="MF_00083">
    <property type="entry name" value="Pept_tRNA_hydro_bact"/>
    <property type="match status" value="1"/>
</dbReference>
<comment type="subcellular location">
    <subcellularLocation>
        <location evidence="7">Cytoplasm</location>
    </subcellularLocation>
</comment>
<dbReference type="GO" id="GO:0000049">
    <property type="term" value="F:tRNA binding"/>
    <property type="evidence" value="ECO:0007669"/>
    <property type="project" value="UniProtKB-UniRule"/>
</dbReference>
<dbReference type="GO" id="GO:0004045">
    <property type="term" value="F:peptidyl-tRNA hydrolase activity"/>
    <property type="evidence" value="ECO:0007669"/>
    <property type="project" value="UniProtKB-UniRule"/>
</dbReference>
<evidence type="ECO:0000256" key="7">
    <source>
        <dbReference type="HAMAP-Rule" id="MF_00083"/>
    </source>
</evidence>
<dbReference type="PROSITE" id="PS01196">
    <property type="entry name" value="PEPT_TRNA_HYDROL_2"/>
    <property type="match status" value="1"/>
</dbReference>
<dbReference type="InterPro" id="IPR036416">
    <property type="entry name" value="Pept_tRNA_hydro_sf"/>
</dbReference>
<evidence type="ECO:0000256" key="3">
    <source>
        <dbReference type="ARBA" id="ARBA00022801"/>
    </source>
</evidence>
<dbReference type="InterPro" id="IPR018171">
    <property type="entry name" value="Pept_tRNA_hydro_CS"/>
</dbReference>
<dbReference type="EC" id="3.1.1.29" evidence="1 7"/>
<keyword evidence="3 7" id="KW-0378">Hydrolase</keyword>
<dbReference type="SUPFAM" id="SSF53178">
    <property type="entry name" value="Peptidyl-tRNA hydrolase-like"/>
    <property type="match status" value="1"/>
</dbReference>
<reference evidence="10" key="1">
    <citation type="journal article" date="2023" name="Comput. Struct. Biotechnol. J.">
        <title>Discovery of a novel marine Bacteroidetes with a rich repertoire of carbohydrate-active enzymes.</title>
        <authorList>
            <person name="Chen B."/>
            <person name="Liu G."/>
            <person name="Chen Q."/>
            <person name="Wang H."/>
            <person name="Liu L."/>
            <person name="Tang K."/>
        </authorList>
    </citation>
    <scope>NUCLEOTIDE SEQUENCE</scope>
    <source>
        <strain evidence="10">TK19036</strain>
    </source>
</reference>
<evidence type="ECO:0000256" key="2">
    <source>
        <dbReference type="ARBA" id="ARBA00022555"/>
    </source>
</evidence>
<evidence type="ECO:0000256" key="6">
    <source>
        <dbReference type="ARBA" id="ARBA00050038"/>
    </source>
</evidence>
<dbReference type="GO" id="GO:0006515">
    <property type="term" value="P:protein quality control for misfolded or incompletely synthesized proteins"/>
    <property type="evidence" value="ECO:0007669"/>
    <property type="project" value="UniProtKB-UniRule"/>
</dbReference>
<organism evidence="10">
    <name type="scientific">Roseihalotalea indica</name>
    <dbReference type="NCBI Taxonomy" id="2867963"/>
    <lineage>
        <taxon>Bacteria</taxon>
        <taxon>Pseudomonadati</taxon>
        <taxon>Bacteroidota</taxon>
        <taxon>Cytophagia</taxon>
        <taxon>Cytophagales</taxon>
        <taxon>Catalimonadaceae</taxon>
        <taxon>Roseihalotalea</taxon>
    </lineage>
</organism>
<proteinExistence type="inferred from homology"/>
<accession>A0AA49GLS3</accession>
<protein>
    <recommendedName>
        <fullName evidence="6 7">Peptidyl-tRNA hydrolase</fullName>
        <shortName evidence="7">Pth</shortName>
        <ecNumber evidence="1 7">3.1.1.29</ecNumber>
    </recommendedName>
</protein>
<dbReference type="Pfam" id="PF01195">
    <property type="entry name" value="Pept_tRNA_hydro"/>
    <property type="match status" value="1"/>
</dbReference>
<feature type="site" description="Discriminates between blocked and unblocked aminoacyl-tRNA" evidence="7">
    <location>
        <position position="10"/>
    </location>
</feature>
<feature type="binding site" evidence="7">
    <location>
        <position position="64"/>
    </location>
    <ligand>
        <name>tRNA</name>
        <dbReference type="ChEBI" id="CHEBI:17843"/>
    </ligand>
</feature>
<dbReference type="PROSITE" id="PS01195">
    <property type="entry name" value="PEPT_TRNA_HYDROL_1"/>
    <property type="match status" value="1"/>
</dbReference>
<dbReference type="PANTHER" id="PTHR17224:SF1">
    <property type="entry name" value="PEPTIDYL-TRNA HYDROLASE"/>
    <property type="match status" value="1"/>
</dbReference>
<feature type="site" description="Stabilizes the basic form of H active site to accept a proton" evidence="7">
    <location>
        <position position="91"/>
    </location>
</feature>
<feature type="binding site" evidence="7">
    <location>
        <position position="66"/>
    </location>
    <ligand>
        <name>tRNA</name>
        <dbReference type="ChEBI" id="CHEBI:17843"/>
    </ligand>
</feature>
<keyword evidence="2 7" id="KW-0820">tRNA-binding</keyword>
<comment type="subunit">
    <text evidence="7">Monomer.</text>
</comment>
<dbReference type="Gene3D" id="3.40.50.1470">
    <property type="entry name" value="Peptidyl-tRNA hydrolase"/>
    <property type="match status" value="1"/>
</dbReference>
<comment type="catalytic activity">
    <reaction evidence="7 8">
        <text>an N-acyl-L-alpha-aminoacyl-tRNA + H2O = an N-acyl-L-amino acid + a tRNA + H(+)</text>
        <dbReference type="Rhea" id="RHEA:54448"/>
        <dbReference type="Rhea" id="RHEA-COMP:10123"/>
        <dbReference type="Rhea" id="RHEA-COMP:13883"/>
        <dbReference type="ChEBI" id="CHEBI:15377"/>
        <dbReference type="ChEBI" id="CHEBI:15378"/>
        <dbReference type="ChEBI" id="CHEBI:59874"/>
        <dbReference type="ChEBI" id="CHEBI:78442"/>
        <dbReference type="ChEBI" id="CHEBI:138191"/>
        <dbReference type="EC" id="3.1.1.29"/>
    </reaction>
</comment>
<gene>
    <name evidence="7 10" type="primary">pth</name>
    <name evidence="10" type="ORF">K4G66_30245</name>
</gene>
<comment type="function">
    <text evidence="7">Hydrolyzes ribosome-free peptidyl-tRNAs (with 1 or more amino acids incorporated), which drop off the ribosome during protein synthesis, or as a result of ribosome stalling.</text>
</comment>
<dbReference type="InterPro" id="IPR001328">
    <property type="entry name" value="Pept_tRNA_hydro"/>
</dbReference>
<keyword evidence="7" id="KW-0963">Cytoplasm</keyword>
<dbReference type="FunFam" id="3.40.50.1470:FF:000001">
    <property type="entry name" value="Peptidyl-tRNA hydrolase"/>
    <property type="match status" value="1"/>
</dbReference>
<evidence type="ECO:0000256" key="1">
    <source>
        <dbReference type="ARBA" id="ARBA00013260"/>
    </source>
</evidence>
<comment type="function">
    <text evidence="7">Catalyzes the release of premature peptidyl moieties from peptidyl-tRNA molecules trapped in stalled 50S ribosomal subunits, and thus maintains levels of free tRNAs and 50S ribosomes.</text>
</comment>
<comment type="similarity">
    <text evidence="5 7 9">Belongs to the PTH family.</text>
</comment>
<name>A0AA49GLS3_9BACT</name>
<sequence>MKYLIAGLGNPGPKYELTRHNIGFLTLDRLAEQQSATFETGRLADVANFKYKGRAIHLIKPTTFMNLSGKAVNYWMQELKLSKENLLIVTDDIALPFGKLRMRAKGSSAGHNGLKNIEQLTGGQNYPRLRWGVGDDFHKGQQVDYVLSQFPREELDQLPEIMDRAGEMILSFCTIGIERTMSQFNN</sequence>
<dbReference type="EMBL" id="CP120682">
    <property type="protein sequence ID" value="WKN36647.1"/>
    <property type="molecule type" value="Genomic_DNA"/>
</dbReference>
<dbReference type="GO" id="GO:0005737">
    <property type="term" value="C:cytoplasm"/>
    <property type="evidence" value="ECO:0007669"/>
    <property type="project" value="UniProtKB-SubCell"/>
</dbReference>
<evidence type="ECO:0000256" key="9">
    <source>
        <dbReference type="RuleBase" id="RU004320"/>
    </source>
</evidence>
<dbReference type="CDD" id="cd00462">
    <property type="entry name" value="PTH"/>
    <property type="match status" value="1"/>
</dbReference>
<keyword evidence="4 7" id="KW-0694">RNA-binding</keyword>
<evidence type="ECO:0000256" key="5">
    <source>
        <dbReference type="ARBA" id="ARBA00038063"/>
    </source>
</evidence>
<feature type="active site" description="Proton acceptor" evidence="7">
    <location>
        <position position="20"/>
    </location>
</feature>
<dbReference type="AlphaFoldDB" id="A0AA49GLS3"/>
<evidence type="ECO:0000256" key="4">
    <source>
        <dbReference type="ARBA" id="ARBA00022884"/>
    </source>
</evidence>
<evidence type="ECO:0000313" key="10">
    <source>
        <dbReference type="EMBL" id="WKN36647.1"/>
    </source>
</evidence>
<reference evidence="10" key="2">
    <citation type="journal article" date="2024" name="Antonie Van Leeuwenhoek">
        <title>Roseihalotalea indica gen. nov., sp. nov., a halophilic Bacteroidetes from mesopelagic Southwest Indian Ocean with higher carbohydrate metabolic potential.</title>
        <authorList>
            <person name="Chen B."/>
            <person name="Zhang M."/>
            <person name="Lin D."/>
            <person name="Ye J."/>
            <person name="Tang K."/>
        </authorList>
    </citation>
    <scope>NUCLEOTIDE SEQUENCE</scope>
    <source>
        <strain evidence="10">TK19036</strain>
    </source>
</reference>